<dbReference type="Gene3D" id="2.40.70.10">
    <property type="entry name" value="Acid Proteases"/>
    <property type="match status" value="2"/>
</dbReference>
<keyword evidence="3 4" id="KW-0802">TPR repeat</keyword>
<dbReference type="PANTHER" id="PTHR44858">
    <property type="entry name" value="TETRATRICOPEPTIDE REPEAT PROTEIN 6"/>
    <property type="match status" value="1"/>
</dbReference>
<dbReference type="EMBL" id="BAABBF010000006">
    <property type="protein sequence ID" value="GAA3716728.1"/>
    <property type="molecule type" value="Genomic_DNA"/>
</dbReference>
<dbReference type="SMART" id="SM00028">
    <property type="entry name" value="TPR"/>
    <property type="match status" value="5"/>
</dbReference>
<dbReference type="InterPro" id="IPR034122">
    <property type="entry name" value="Retropepsin-like_bacterial"/>
</dbReference>
<dbReference type="InterPro" id="IPR019734">
    <property type="entry name" value="TPR_rpt"/>
</dbReference>
<feature type="signal peptide" evidence="5">
    <location>
        <begin position="1"/>
        <end position="17"/>
    </location>
</feature>
<dbReference type="PROSITE" id="PS50175">
    <property type="entry name" value="ASP_PROT_RETROV"/>
    <property type="match status" value="2"/>
</dbReference>
<keyword evidence="2" id="KW-0378">Hydrolase</keyword>
<evidence type="ECO:0000256" key="2">
    <source>
        <dbReference type="ARBA" id="ARBA00022801"/>
    </source>
</evidence>
<comment type="caution">
    <text evidence="7">The sequence shown here is derived from an EMBL/GenBank/DDBJ whole genome shotgun (WGS) entry which is preliminary data.</text>
</comment>
<dbReference type="PANTHER" id="PTHR44858:SF1">
    <property type="entry name" value="UDP-N-ACETYLGLUCOSAMINE--PEPTIDE N-ACETYLGLUCOSAMINYLTRANSFERASE SPINDLY-RELATED"/>
    <property type="match status" value="1"/>
</dbReference>
<dbReference type="InterPro" id="IPR011990">
    <property type="entry name" value="TPR-like_helical_dom_sf"/>
</dbReference>
<feature type="domain" description="Peptidase A2" evidence="6">
    <location>
        <begin position="192"/>
        <end position="235"/>
    </location>
</feature>
<evidence type="ECO:0000256" key="3">
    <source>
        <dbReference type="ARBA" id="ARBA00022803"/>
    </source>
</evidence>
<evidence type="ECO:0000313" key="7">
    <source>
        <dbReference type="EMBL" id="GAA3716728.1"/>
    </source>
</evidence>
<dbReference type="PROSITE" id="PS00141">
    <property type="entry name" value="ASP_PROTEASE"/>
    <property type="match status" value="1"/>
</dbReference>
<evidence type="ECO:0000256" key="4">
    <source>
        <dbReference type="PROSITE-ProRule" id="PRU00339"/>
    </source>
</evidence>
<keyword evidence="5" id="KW-0732">Signal</keyword>
<organism evidence="7 8">
    <name type="scientific">Sphingomonas cynarae</name>
    <dbReference type="NCBI Taxonomy" id="930197"/>
    <lineage>
        <taxon>Bacteria</taxon>
        <taxon>Pseudomonadati</taxon>
        <taxon>Pseudomonadota</taxon>
        <taxon>Alphaproteobacteria</taxon>
        <taxon>Sphingomonadales</taxon>
        <taxon>Sphingomonadaceae</taxon>
        <taxon>Sphingomonas</taxon>
    </lineage>
</organism>
<dbReference type="SUPFAM" id="SSF48452">
    <property type="entry name" value="TPR-like"/>
    <property type="match status" value="1"/>
</dbReference>
<gene>
    <name evidence="7" type="ORF">GCM10022268_26400</name>
</gene>
<keyword evidence="8" id="KW-1185">Reference proteome</keyword>
<dbReference type="InterPro" id="IPR001995">
    <property type="entry name" value="Peptidase_A2_cat"/>
</dbReference>
<dbReference type="Gene3D" id="1.25.40.10">
    <property type="entry name" value="Tetratricopeptide repeat domain"/>
    <property type="match status" value="2"/>
</dbReference>
<reference evidence="8" key="1">
    <citation type="journal article" date="2019" name="Int. J. Syst. Evol. Microbiol.">
        <title>The Global Catalogue of Microorganisms (GCM) 10K type strain sequencing project: providing services to taxonomists for standard genome sequencing and annotation.</title>
        <authorList>
            <consortium name="The Broad Institute Genomics Platform"/>
            <consortium name="The Broad Institute Genome Sequencing Center for Infectious Disease"/>
            <person name="Wu L."/>
            <person name="Ma J."/>
        </authorList>
    </citation>
    <scope>NUCLEOTIDE SEQUENCE [LARGE SCALE GENOMIC DNA]</scope>
    <source>
        <strain evidence="8">JCM 17498</strain>
    </source>
</reference>
<dbReference type="Pfam" id="PF13650">
    <property type="entry name" value="Asp_protease_2"/>
    <property type="match status" value="1"/>
</dbReference>
<dbReference type="InterPro" id="IPR021109">
    <property type="entry name" value="Peptidase_aspartic_dom_sf"/>
</dbReference>
<feature type="chain" id="PRO_5045436387" description="Peptidase A2 domain-containing protein" evidence="5">
    <location>
        <begin position="18"/>
        <end position="579"/>
    </location>
</feature>
<dbReference type="Pfam" id="PF13975">
    <property type="entry name" value="gag-asp_proteas"/>
    <property type="match status" value="1"/>
</dbReference>
<dbReference type="SUPFAM" id="SSF50630">
    <property type="entry name" value="Acid proteases"/>
    <property type="match status" value="2"/>
</dbReference>
<dbReference type="CDD" id="cd05483">
    <property type="entry name" value="retropepsin_like_bacteria"/>
    <property type="match status" value="2"/>
</dbReference>
<dbReference type="Proteomes" id="UP001500523">
    <property type="component" value="Unassembled WGS sequence"/>
</dbReference>
<evidence type="ECO:0000259" key="6">
    <source>
        <dbReference type="PROSITE" id="PS50175"/>
    </source>
</evidence>
<accession>A0ABP7EGA0</accession>
<feature type="domain" description="Peptidase A2" evidence="6">
    <location>
        <begin position="47"/>
        <end position="127"/>
    </location>
</feature>
<evidence type="ECO:0000256" key="5">
    <source>
        <dbReference type="SAM" id="SignalP"/>
    </source>
</evidence>
<proteinExistence type="predicted"/>
<name>A0ABP7EGA0_9SPHN</name>
<evidence type="ECO:0000256" key="1">
    <source>
        <dbReference type="ARBA" id="ARBA00022737"/>
    </source>
</evidence>
<keyword evidence="1" id="KW-0677">Repeat</keyword>
<dbReference type="InterPro" id="IPR001969">
    <property type="entry name" value="Aspartic_peptidase_AS"/>
</dbReference>
<protein>
    <recommendedName>
        <fullName evidence="6">Peptidase A2 domain-containing protein</fullName>
    </recommendedName>
</protein>
<dbReference type="PROSITE" id="PS50005">
    <property type="entry name" value="TPR"/>
    <property type="match status" value="1"/>
</dbReference>
<sequence length="579" mass="61189">MGAVLASMLLAPVPAVAACKVSRILELPVTMAGRRPMVTAQLGGRDVRFILDSGAFYSTISRANAAEFGLKVSAMPPQFRVRGIGGDSTVGAAVTRDFTLGGVAIPKISFIVGGSDTGTAGLLGQNVLGLADVEYDLPHGVVRLMKTTDCGKANLAYWAGDKPMTILPLIEQAHSNFNPHTIATVELNGRKIRALFDTGAQTSLLSLEIAKQLGVTPTSPGVVAAGMGGGLGSRQVRSWYAPFERIDLGGEVIPKPKIHIAEIDLGRADLLVGIDFFLTHRVFVSNATNRMFFTYEGGPVFGLTPTGARDVAGKAIDLTDKAAQPTDAAGYSRRGAVLLSNRRVAEALADLDKAVAMAPDEGRYFHQRAMARLADRQMLPALADLDRAITLSPTDAEARLTRASLRIAGGDAEGTKVDLAAADAALAPSANGRLALGALYGRVDMPAASADNYGQWLRTHRDDGKRGDALNGRCWALAQMGRDLDMALDDCNAALKLSPGNPAYLDSRGLVRLRRGELVAALADYDAALKIRPRQAWSLYARGIAAAKAGRADEARANRAAALAINTRIGEQAKRMGLE</sequence>
<feature type="repeat" description="TPR" evidence="4">
    <location>
        <begin position="328"/>
        <end position="361"/>
    </location>
</feature>
<evidence type="ECO:0000313" key="8">
    <source>
        <dbReference type="Proteomes" id="UP001500523"/>
    </source>
</evidence>
<dbReference type="InterPro" id="IPR050498">
    <property type="entry name" value="Ycf3"/>
</dbReference>